<evidence type="ECO:0000313" key="2">
    <source>
        <dbReference type="Proteomes" id="UP000273054"/>
    </source>
</evidence>
<evidence type="ECO:0000313" key="1">
    <source>
        <dbReference type="EMBL" id="SPN79271.1"/>
    </source>
</evidence>
<accession>A0A2R8FEK4</accession>
<name>A0A2R8FEK4_9VIRU</name>
<reference evidence="1" key="1">
    <citation type="submission" date="2018-03" db="EMBL/GenBank/DDBJ databases">
        <authorList>
            <consortium name="Urmite Genomes"/>
        </authorList>
    </citation>
    <scope>NUCLEOTIDE SEQUENCE [LARGE SCALE GENOMIC DNA]</scope>
    <source>
        <strain evidence="1">IHUMI-27.7</strain>
    </source>
</reference>
<keyword evidence="2" id="KW-1185">Reference proteome</keyword>
<protein>
    <submittedName>
        <fullName evidence="1">Uncharacterized protein</fullName>
    </submittedName>
</protein>
<gene>
    <name evidence="1" type="ORF">BRZCDTV_251</name>
</gene>
<dbReference type="Proteomes" id="UP000273054">
    <property type="component" value="Segment"/>
</dbReference>
<sequence>MEIELLPIPQTLSVEETLPLVPFQEYLNLSPTEINALCLQDRSMLDTFNKLEFWQSYFSKRKLTLLETGSHPASWSTIFRKSRDSCQVTNFLFAKVFPHSTLLEYELKGEENPEHFTKFVNFGKALSESTFLLKDSLVKKVFLRLSLAQREKKPFSFTSLNMFNMCRDESKIFFTLTFTKKGSYLASFSELVNRDAKNNIAQQELTPDQAKKLALNVFYFYICT</sequence>
<organism evidence="1">
    <name type="scientific">Brazilian cedratvirus IHUMI</name>
    <dbReference type="NCBI Taxonomy" id="2126980"/>
    <lineage>
        <taxon>Viruses</taxon>
        <taxon>Pithoviruses</taxon>
        <taxon>Orthocedratvirinae</taxon>
        <taxon>Alphacedratvirus</taxon>
        <taxon>Alphacedratvirus brasiliense</taxon>
    </lineage>
</organism>
<proteinExistence type="predicted"/>
<dbReference type="EMBL" id="LT994651">
    <property type="protein sequence ID" value="SPN79271.1"/>
    <property type="molecule type" value="Genomic_DNA"/>
</dbReference>